<organism evidence="4 5">
    <name type="scientific">Sphingobium yanoikuyae</name>
    <name type="common">Sphingomonas yanoikuyae</name>
    <dbReference type="NCBI Taxonomy" id="13690"/>
    <lineage>
        <taxon>Bacteria</taxon>
        <taxon>Pseudomonadati</taxon>
        <taxon>Pseudomonadota</taxon>
        <taxon>Alphaproteobacteria</taxon>
        <taxon>Sphingomonadales</taxon>
        <taxon>Sphingomonadaceae</taxon>
        <taxon>Sphingobium</taxon>
    </lineage>
</organism>
<dbReference type="InterPro" id="IPR018188">
    <property type="entry name" value="RNase_T2_His_AS_1"/>
</dbReference>
<dbReference type="GeneID" id="57775312"/>
<name>A0A291MU64_SPHYA</name>
<dbReference type="RefSeq" id="WP_097382237.1">
    <property type="nucleotide sequence ID" value="NZ_CP023741.1"/>
</dbReference>
<dbReference type="GO" id="GO:0006401">
    <property type="term" value="P:RNA catabolic process"/>
    <property type="evidence" value="ECO:0007669"/>
    <property type="project" value="UniProtKB-ARBA"/>
</dbReference>
<evidence type="ECO:0000256" key="3">
    <source>
        <dbReference type="SAM" id="SignalP"/>
    </source>
</evidence>
<dbReference type="PANTHER" id="PTHR11240">
    <property type="entry name" value="RIBONUCLEASE T2"/>
    <property type="match status" value="1"/>
</dbReference>
<gene>
    <name evidence="4" type="ORF">A6768_00515</name>
</gene>
<sequence>MRKYLLPLIALLLPGIAHAQANQCRLPEIIARPQVEGPSADEPKRVLPIGYYTLAVSWSPQYCKTSRGGARDAFQCGSGNDFGFTLHGLWPDGYGKEWPQYCKPAAPLPRKVIREHLCSTPSVQLIQHEWVKHGTCMPTTPTKFFALSRKLYQALRYPDMAALAARPTLSAQDFAKAFAAENKGMVADGIRLNVNRDGALSEVWICMDRKYRYMPCPPQQGGVRDRAQLRIEPRR</sequence>
<dbReference type="EMBL" id="CP023741">
    <property type="protein sequence ID" value="ATI78626.1"/>
    <property type="molecule type" value="Genomic_DNA"/>
</dbReference>
<dbReference type="GO" id="GO:0003723">
    <property type="term" value="F:RNA binding"/>
    <property type="evidence" value="ECO:0007669"/>
    <property type="project" value="InterPro"/>
</dbReference>
<reference evidence="4 5" key="1">
    <citation type="submission" date="2017-10" db="EMBL/GenBank/DDBJ databases">
        <title>Sphingobium yanoikuyae S72.</title>
        <authorList>
            <person name="Sanchez E."/>
            <person name="Bustos P."/>
            <person name="Mendoza P."/>
            <person name="Guo X."/>
            <person name="Mendoza A."/>
        </authorList>
    </citation>
    <scope>NUCLEOTIDE SEQUENCE [LARGE SCALE GENOMIC DNA]</scope>
    <source>
        <strain evidence="4 5">S72</strain>
    </source>
</reference>
<keyword evidence="3" id="KW-0732">Signal</keyword>
<feature type="signal peptide" evidence="3">
    <location>
        <begin position="1"/>
        <end position="19"/>
    </location>
</feature>
<evidence type="ECO:0000256" key="2">
    <source>
        <dbReference type="RuleBase" id="RU004328"/>
    </source>
</evidence>
<comment type="similarity">
    <text evidence="1 2">Belongs to the RNase T2 family.</text>
</comment>
<dbReference type="Proteomes" id="UP000219422">
    <property type="component" value="Chromosome"/>
</dbReference>
<dbReference type="Gene3D" id="3.90.730.10">
    <property type="entry name" value="Ribonuclease T2-like"/>
    <property type="match status" value="1"/>
</dbReference>
<dbReference type="InterPro" id="IPR033130">
    <property type="entry name" value="RNase_T2_His_AS_2"/>
</dbReference>
<dbReference type="SUPFAM" id="SSF55895">
    <property type="entry name" value="Ribonuclease Rh-like"/>
    <property type="match status" value="1"/>
</dbReference>
<dbReference type="AlphaFoldDB" id="A0A291MU64"/>
<dbReference type="PROSITE" id="PS00531">
    <property type="entry name" value="RNASE_T2_2"/>
    <property type="match status" value="1"/>
</dbReference>
<dbReference type="KEGG" id="sya:A6768_00515"/>
<feature type="chain" id="PRO_5013376102" evidence="3">
    <location>
        <begin position="20"/>
        <end position="235"/>
    </location>
</feature>
<dbReference type="PANTHER" id="PTHR11240:SF22">
    <property type="entry name" value="RIBONUCLEASE T2"/>
    <property type="match status" value="1"/>
</dbReference>
<proteinExistence type="inferred from homology"/>
<evidence type="ECO:0000313" key="4">
    <source>
        <dbReference type="EMBL" id="ATI78626.1"/>
    </source>
</evidence>
<dbReference type="Pfam" id="PF00445">
    <property type="entry name" value="Ribonuclease_T2"/>
    <property type="match status" value="1"/>
</dbReference>
<dbReference type="InterPro" id="IPR001568">
    <property type="entry name" value="RNase_T2-like"/>
</dbReference>
<dbReference type="GO" id="GO:0033897">
    <property type="term" value="F:ribonuclease T2 activity"/>
    <property type="evidence" value="ECO:0007669"/>
    <property type="project" value="InterPro"/>
</dbReference>
<dbReference type="InterPro" id="IPR036430">
    <property type="entry name" value="RNase_T2-like_sf"/>
</dbReference>
<protein>
    <submittedName>
        <fullName evidence="4">Ribonuclease T</fullName>
    </submittedName>
</protein>
<evidence type="ECO:0000256" key="1">
    <source>
        <dbReference type="ARBA" id="ARBA00007469"/>
    </source>
</evidence>
<accession>A0A291MU64</accession>
<evidence type="ECO:0000313" key="5">
    <source>
        <dbReference type="Proteomes" id="UP000219422"/>
    </source>
</evidence>
<dbReference type="PROSITE" id="PS00530">
    <property type="entry name" value="RNASE_T2_1"/>
    <property type="match status" value="1"/>
</dbReference>